<organism evidence="2 3">
    <name type="scientific">Trifolium subterraneum</name>
    <name type="common">Subterranean clover</name>
    <dbReference type="NCBI Taxonomy" id="3900"/>
    <lineage>
        <taxon>Eukaryota</taxon>
        <taxon>Viridiplantae</taxon>
        <taxon>Streptophyta</taxon>
        <taxon>Embryophyta</taxon>
        <taxon>Tracheophyta</taxon>
        <taxon>Spermatophyta</taxon>
        <taxon>Magnoliopsida</taxon>
        <taxon>eudicotyledons</taxon>
        <taxon>Gunneridae</taxon>
        <taxon>Pentapetalae</taxon>
        <taxon>rosids</taxon>
        <taxon>fabids</taxon>
        <taxon>Fabales</taxon>
        <taxon>Fabaceae</taxon>
        <taxon>Papilionoideae</taxon>
        <taxon>50 kb inversion clade</taxon>
        <taxon>NPAAA clade</taxon>
        <taxon>Hologalegina</taxon>
        <taxon>IRL clade</taxon>
        <taxon>Trifolieae</taxon>
        <taxon>Trifolium</taxon>
    </lineage>
</organism>
<protein>
    <submittedName>
        <fullName evidence="2">Uncharacterized protein</fullName>
    </submittedName>
</protein>
<reference evidence="3" key="1">
    <citation type="journal article" date="2017" name="Front. Plant Sci.">
        <title>Climate Clever Clovers: New Paradigm to Reduce the Environmental Footprint of Ruminants by Breeding Low Methanogenic Forages Utilizing Haplotype Variation.</title>
        <authorList>
            <person name="Kaur P."/>
            <person name="Appels R."/>
            <person name="Bayer P.E."/>
            <person name="Keeble-Gagnere G."/>
            <person name="Wang J."/>
            <person name="Hirakawa H."/>
            <person name="Shirasawa K."/>
            <person name="Vercoe P."/>
            <person name="Stefanova K."/>
            <person name="Durmic Z."/>
            <person name="Nichols P."/>
            <person name="Revell C."/>
            <person name="Isobe S.N."/>
            <person name="Edwards D."/>
            <person name="Erskine W."/>
        </authorList>
    </citation>
    <scope>NUCLEOTIDE SEQUENCE [LARGE SCALE GENOMIC DNA]</scope>
    <source>
        <strain evidence="3">cv. Daliak</strain>
    </source>
</reference>
<dbReference type="Proteomes" id="UP000242715">
    <property type="component" value="Unassembled WGS sequence"/>
</dbReference>
<proteinExistence type="predicted"/>
<accession>A0A2Z6PP49</accession>
<keyword evidence="3" id="KW-1185">Reference proteome</keyword>
<sequence length="169" mass="18693">MQGTAQRRIRLSKTEHCSNGNCAQEHHNSKPSIAVEKKAAENHAADAESATRTNHAYKQRKASTSIDNRKISQDVANAGVSAVLNTRDGLKLQFNSVMVCPRMDLAIDKHPLKPVGALFCPFRKKQSESSNHLMSIITQLGCNVGTFHMPCRKPTTYHIHGGTPDERTY</sequence>
<feature type="region of interest" description="Disordered" evidence="1">
    <location>
        <begin position="41"/>
        <end position="65"/>
    </location>
</feature>
<evidence type="ECO:0000256" key="1">
    <source>
        <dbReference type="SAM" id="MobiDB-lite"/>
    </source>
</evidence>
<dbReference type="AlphaFoldDB" id="A0A2Z6PP49"/>
<gene>
    <name evidence="2" type="ORF">TSUD_303220</name>
</gene>
<dbReference type="EMBL" id="DF974461">
    <property type="protein sequence ID" value="GAU48709.1"/>
    <property type="molecule type" value="Genomic_DNA"/>
</dbReference>
<name>A0A2Z6PP49_TRISU</name>
<evidence type="ECO:0000313" key="3">
    <source>
        <dbReference type="Proteomes" id="UP000242715"/>
    </source>
</evidence>
<evidence type="ECO:0000313" key="2">
    <source>
        <dbReference type="EMBL" id="GAU48709.1"/>
    </source>
</evidence>